<accession>A0A0L0H719</accession>
<dbReference type="STRING" id="645134.A0A0L0H719"/>
<dbReference type="EMBL" id="KQ257465">
    <property type="protein sequence ID" value="KNC97032.1"/>
    <property type="molecule type" value="Genomic_DNA"/>
</dbReference>
<dbReference type="AlphaFoldDB" id="A0A0L0H719"/>
<keyword evidence="3" id="KW-1185">Reference proteome</keyword>
<keyword evidence="1" id="KW-0812">Transmembrane</keyword>
<protein>
    <submittedName>
        <fullName evidence="2">Uncharacterized protein</fullName>
    </submittedName>
</protein>
<dbReference type="InParanoid" id="A0A0L0H719"/>
<feature type="transmembrane region" description="Helical" evidence="1">
    <location>
        <begin position="29"/>
        <end position="48"/>
    </location>
</feature>
<name>A0A0L0H719_SPIPD</name>
<gene>
    <name evidence="2" type="ORF">SPPG_07431</name>
</gene>
<evidence type="ECO:0000313" key="3">
    <source>
        <dbReference type="Proteomes" id="UP000053201"/>
    </source>
</evidence>
<dbReference type="eggNOG" id="ENOG502S4MC">
    <property type="taxonomic scope" value="Eukaryota"/>
</dbReference>
<keyword evidence="1" id="KW-0472">Membrane</keyword>
<keyword evidence="1" id="KW-1133">Transmembrane helix</keyword>
<evidence type="ECO:0000256" key="1">
    <source>
        <dbReference type="SAM" id="Phobius"/>
    </source>
</evidence>
<proteinExistence type="predicted"/>
<dbReference type="Proteomes" id="UP000053201">
    <property type="component" value="Unassembled WGS sequence"/>
</dbReference>
<dbReference type="OrthoDB" id="411632at2759"/>
<dbReference type="VEuPathDB" id="FungiDB:SPPG_07431"/>
<sequence length="371" mass="42506">MGQRPAYHLLEGHSIRILPRSRLLLRKHALVLFAAFILTCCLVYHASFSAGRISIKHNWSLSGTDEIISQLPSQSPVTIITAFFPLKSKHSTSSYNQWLRNFMTKVSGPMIVYTTRSYASQIATLRKGFEHLTTVIADFDSIWELPPNRNYSDIYADQHKMDPEKHHHTPSLYAVWAAKLWMVVQATELNPFNSSYFFWVDAGSFRDRAHPYRLWPDPFTVDEIWKGGGPERRKSPIVGLINSWGSLNQFENVHESEPDSLLDQTADRIEGGWFGGPIEAITWWAHEFYRLRDKYAEMGKFIGKDQLVHNAIALLNPQRVLVLETYKNANLPTCKLDPWFAFQNYLAHESERVRGCPHTPALSLDEAMGTS</sequence>
<dbReference type="OMA" id="NTHYASP"/>
<organism evidence="2 3">
    <name type="scientific">Spizellomyces punctatus (strain DAOM BR117)</name>
    <dbReference type="NCBI Taxonomy" id="645134"/>
    <lineage>
        <taxon>Eukaryota</taxon>
        <taxon>Fungi</taxon>
        <taxon>Fungi incertae sedis</taxon>
        <taxon>Chytridiomycota</taxon>
        <taxon>Chytridiomycota incertae sedis</taxon>
        <taxon>Chytridiomycetes</taxon>
        <taxon>Spizellomycetales</taxon>
        <taxon>Spizellomycetaceae</taxon>
        <taxon>Spizellomyces</taxon>
    </lineage>
</organism>
<dbReference type="RefSeq" id="XP_016605072.1">
    <property type="nucleotide sequence ID" value="XM_016755595.1"/>
</dbReference>
<reference evidence="2 3" key="1">
    <citation type="submission" date="2009-08" db="EMBL/GenBank/DDBJ databases">
        <title>The Genome Sequence of Spizellomyces punctatus strain DAOM BR117.</title>
        <authorList>
            <consortium name="The Broad Institute Genome Sequencing Platform"/>
            <person name="Russ C."/>
            <person name="Cuomo C."/>
            <person name="Shea T."/>
            <person name="Young S.K."/>
            <person name="Zeng Q."/>
            <person name="Koehrsen M."/>
            <person name="Haas B."/>
            <person name="Borodovsky M."/>
            <person name="Guigo R."/>
            <person name="Alvarado L."/>
            <person name="Berlin A."/>
            <person name="Bochicchio J."/>
            <person name="Borenstein D."/>
            <person name="Chapman S."/>
            <person name="Chen Z."/>
            <person name="Engels R."/>
            <person name="Freedman E."/>
            <person name="Gellesch M."/>
            <person name="Goldberg J."/>
            <person name="Griggs A."/>
            <person name="Gujja S."/>
            <person name="Heiman D."/>
            <person name="Hepburn T."/>
            <person name="Howarth C."/>
            <person name="Jen D."/>
            <person name="Larson L."/>
            <person name="Lewis B."/>
            <person name="Mehta T."/>
            <person name="Park D."/>
            <person name="Pearson M."/>
            <person name="Roberts A."/>
            <person name="Saif S."/>
            <person name="Shenoy N."/>
            <person name="Sisk P."/>
            <person name="Stolte C."/>
            <person name="Sykes S."/>
            <person name="Thomson T."/>
            <person name="Walk T."/>
            <person name="White J."/>
            <person name="Yandava C."/>
            <person name="Burger G."/>
            <person name="Gray M.W."/>
            <person name="Holland P.W.H."/>
            <person name="King N."/>
            <person name="Lang F.B.F."/>
            <person name="Roger A.J."/>
            <person name="Ruiz-Trillo I."/>
            <person name="Lander E."/>
            <person name="Nusbaum C."/>
        </authorList>
    </citation>
    <scope>NUCLEOTIDE SEQUENCE [LARGE SCALE GENOMIC DNA]</scope>
    <source>
        <strain evidence="2 3">DAOM BR117</strain>
    </source>
</reference>
<dbReference type="GeneID" id="27690645"/>
<evidence type="ECO:0000313" key="2">
    <source>
        <dbReference type="EMBL" id="KNC97032.1"/>
    </source>
</evidence>